<organism evidence="2 3">
    <name type="scientific">Citrobacter portucalensis</name>
    <dbReference type="NCBI Taxonomy" id="1639133"/>
    <lineage>
        <taxon>Bacteria</taxon>
        <taxon>Pseudomonadati</taxon>
        <taxon>Pseudomonadota</taxon>
        <taxon>Gammaproteobacteria</taxon>
        <taxon>Enterobacterales</taxon>
        <taxon>Enterobacteriaceae</taxon>
        <taxon>Citrobacter</taxon>
        <taxon>Citrobacter freundii complex</taxon>
    </lineage>
</organism>
<evidence type="ECO:0000313" key="3">
    <source>
        <dbReference type="Proteomes" id="UP001169985"/>
    </source>
</evidence>
<reference evidence="2" key="1">
    <citation type="journal article" date="2023" name="Antimicrob Resist Infect Control">
        <title>Sanitary installations and wastewater plumbing as reservoir for the long-term circulation and transmission of carbapenemase producing Citrobacter freundii clones in a hospital setting.</title>
        <authorList>
            <person name="Hamerlinck H."/>
            <person name="Aerssens A."/>
            <person name="Boelens J."/>
            <person name="Dehaene A."/>
            <person name="McMahon M."/>
            <person name="Messiaen A.S."/>
            <person name="Vandendriessche S."/>
            <person name="Velghe A."/>
            <person name="Leroux-Roels I."/>
            <person name="Verhasselt B."/>
        </authorList>
    </citation>
    <scope>NUCLEOTIDE SEQUENCE</scope>
    <source>
        <strain evidence="2">UZG-GERCF-220920-Env23</strain>
    </source>
</reference>
<gene>
    <name evidence="2" type="ORF">PEY55_21280</name>
</gene>
<dbReference type="InterPro" id="IPR036666">
    <property type="entry name" value="HHA_sf"/>
</dbReference>
<accession>A0AAW7LXI1</accession>
<sequence length="68" mass="8166">MLNKQDWLLKLRRVSEISTLDKIIERKENSLSSKELVVFYSACDHRYAEIKTGRLYDKIPPHVWKLVY</sequence>
<proteinExistence type="inferred from homology"/>
<dbReference type="EMBL" id="JAQIHS010000032">
    <property type="protein sequence ID" value="MDN4370794.1"/>
    <property type="molecule type" value="Genomic_DNA"/>
</dbReference>
<dbReference type="AlphaFoldDB" id="A0AAW7LXI1"/>
<reference evidence="2" key="2">
    <citation type="submission" date="2023-01" db="EMBL/GenBank/DDBJ databases">
        <authorList>
            <person name="Hamerlinck H."/>
            <person name="Aerssens A."/>
            <person name="Boelens J."/>
            <person name="Messiaen A.-S."/>
            <person name="Vandendriessche S."/>
            <person name="Velghe A."/>
            <person name="Verhasselt B."/>
            <person name="Leroux-Roels I."/>
        </authorList>
    </citation>
    <scope>NUCLEOTIDE SEQUENCE</scope>
    <source>
        <strain evidence="2">UZG-GERCF-220920-Env23</strain>
    </source>
</reference>
<evidence type="ECO:0000256" key="1">
    <source>
        <dbReference type="ARBA" id="ARBA00010526"/>
    </source>
</evidence>
<dbReference type="Gene3D" id="1.20.1280.40">
    <property type="entry name" value="HHA"/>
    <property type="match status" value="1"/>
</dbReference>
<dbReference type="Pfam" id="PF05321">
    <property type="entry name" value="HHA"/>
    <property type="match status" value="1"/>
</dbReference>
<comment type="similarity">
    <text evidence="1">Belongs to the Hha/YmoA/Cnu family.</text>
</comment>
<protein>
    <submittedName>
        <fullName evidence="2">Hha/YmoA family nucleoid-associated regulatory protein</fullName>
    </submittedName>
</protein>
<comment type="caution">
    <text evidence="2">The sequence shown here is derived from an EMBL/GenBank/DDBJ whole genome shotgun (WGS) entry which is preliminary data.</text>
</comment>
<evidence type="ECO:0000313" key="2">
    <source>
        <dbReference type="EMBL" id="MDN4370794.1"/>
    </source>
</evidence>
<dbReference type="InterPro" id="IPR007985">
    <property type="entry name" value="Hemolysn_expr_modulating_HHA"/>
</dbReference>
<dbReference type="SUPFAM" id="SSF68989">
    <property type="entry name" value="Hemolysin expression modulating protein HHA"/>
    <property type="match status" value="1"/>
</dbReference>
<dbReference type="Proteomes" id="UP001169985">
    <property type="component" value="Unassembled WGS sequence"/>
</dbReference>
<name>A0AAW7LXI1_9ENTR</name>